<keyword evidence="1" id="KW-0436">Ligase</keyword>
<dbReference type="GO" id="GO:0005524">
    <property type="term" value="F:ATP binding"/>
    <property type="evidence" value="ECO:0007669"/>
    <property type="project" value="UniProtKB-KW"/>
</dbReference>
<gene>
    <name evidence="4" type="ORF">SAMEA4412692_00875</name>
</gene>
<evidence type="ECO:0000256" key="1">
    <source>
        <dbReference type="ARBA" id="ARBA00022598"/>
    </source>
</evidence>
<dbReference type="Gene3D" id="3.30.470.20">
    <property type="entry name" value="ATP-grasp fold, B domain"/>
    <property type="match status" value="1"/>
</dbReference>
<evidence type="ECO:0000313" key="4">
    <source>
        <dbReference type="EMBL" id="SNU88049.1"/>
    </source>
</evidence>
<name>A0A239SS11_9STRE</name>
<keyword evidence="2" id="KW-0547">Nucleotide-binding</keyword>
<evidence type="ECO:0000313" key="5">
    <source>
        <dbReference type="Proteomes" id="UP000215185"/>
    </source>
</evidence>
<dbReference type="Proteomes" id="UP000215185">
    <property type="component" value="Chromosome 1"/>
</dbReference>
<dbReference type="Gene3D" id="3.40.50.20">
    <property type="match status" value="1"/>
</dbReference>
<dbReference type="PANTHER" id="PTHR43585:SF2">
    <property type="entry name" value="ATP-GRASP ENZYME FSQD"/>
    <property type="match status" value="1"/>
</dbReference>
<accession>A0A239SS11</accession>
<dbReference type="GO" id="GO:0016874">
    <property type="term" value="F:ligase activity"/>
    <property type="evidence" value="ECO:0007669"/>
    <property type="project" value="UniProtKB-KW"/>
</dbReference>
<dbReference type="SUPFAM" id="SSF56059">
    <property type="entry name" value="Glutathione synthetase ATP-binding domain-like"/>
    <property type="match status" value="1"/>
</dbReference>
<reference evidence="4 5" key="1">
    <citation type="submission" date="2017-06" db="EMBL/GenBank/DDBJ databases">
        <authorList>
            <consortium name="Pathogen Informatics"/>
        </authorList>
    </citation>
    <scope>NUCLEOTIDE SEQUENCE [LARGE SCALE GENOMIC DNA]</scope>
    <source>
        <strain evidence="4 5">NCTC13788</strain>
    </source>
</reference>
<dbReference type="STRING" id="1123308.GCA_000380085_00216"/>
<organism evidence="4 5">
    <name type="scientific">Streptococcus merionis</name>
    <dbReference type="NCBI Taxonomy" id="400065"/>
    <lineage>
        <taxon>Bacteria</taxon>
        <taxon>Bacillati</taxon>
        <taxon>Bacillota</taxon>
        <taxon>Bacilli</taxon>
        <taxon>Lactobacillales</taxon>
        <taxon>Streptococcaceae</taxon>
        <taxon>Streptococcus</taxon>
    </lineage>
</organism>
<dbReference type="InterPro" id="IPR052032">
    <property type="entry name" value="ATP-dep_AA_Ligase"/>
</dbReference>
<keyword evidence="3" id="KW-0067">ATP-binding</keyword>
<dbReference type="KEGG" id="smen:SAMEA4412692_0875"/>
<dbReference type="RefSeq" id="WP_018372777.1">
    <property type="nucleotide sequence ID" value="NZ_LT906439.1"/>
</dbReference>
<evidence type="ECO:0000256" key="2">
    <source>
        <dbReference type="ARBA" id="ARBA00022741"/>
    </source>
</evidence>
<keyword evidence="5" id="KW-1185">Reference proteome</keyword>
<protein>
    <submittedName>
        <fullName evidence="4">Biotin carboxylase</fullName>
    </submittedName>
</protein>
<dbReference type="EMBL" id="LT906439">
    <property type="protein sequence ID" value="SNU88049.1"/>
    <property type="molecule type" value="Genomic_DNA"/>
</dbReference>
<proteinExistence type="predicted"/>
<evidence type="ECO:0000256" key="3">
    <source>
        <dbReference type="ARBA" id="ARBA00022840"/>
    </source>
</evidence>
<dbReference type="PANTHER" id="PTHR43585">
    <property type="entry name" value="FUMIPYRROLE BIOSYNTHESIS PROTEIN C"/>
    <property type="match status" value="1"/>
</dbReference>
<dbReference type="AlphaFoldDB" id="A0A239SS11"/>
<sequence>MKIFLNKYSTRIFRLDYIYDEDFIILAPKERENKYEKSIKEGLKKAKVLFLEDYTLPNLVSRIRILSKKFPIESVITLSEEYIDWAGFLNDHFVEKNTKSVSNLMFKDKFYMRSFLMDIVAQPYFRLLESENDIKMFWENSCTNTAIIKPRRGAACIGVRKIDKETVLDDSYFGDHFMIEEFVELKSMITCDGYAIGNSIKRFFVHDNVKLLLESLNSTNGYYLLRTSRFYSDTDLIRLIFLECEKIIKEFSVSGELTPFHFEWFVDPYKGQVVLCEVGKRFGGGDIPDLINDVYDVNILKEYWQIMSSSNSIENIDYGKTVKIPEKIAATFALYKQTGYVQILPDANELPWAESVYFTINIGDYVKASENIVENSLLVRFICNNEKEFQEKTEQLEMFSEKIVYSRTQVK</sequence>